<protein>
    <submittedName>
        <fullName evidence="9">Sugar ABC transporter permease</fullName>
    </submittedName>
</protein>
<dbReference type="EMBL" id="BRLB01000012">
    <property type="protein sequence ID" value="GKX30863.1"/>
    <property type="molecule type" value="Genomic_DNA"/>
</dbReference>
<dbReference type="InterPro" id="IPR035906">
    <property type="entry name" value="MetI-like_sf"/>
</dbReference>
<accession>A0A9W5YEI1</accession>
<dbReference type="Pfam" id="PF00528">
    <property type="entry name" value="BPD_transp_1"/>
    <property type="match status" value="1"/>
</dbReference>
<keyword evidence="5 7" id="KW-1133">Transmembrane helix</keyword>
<dbReference type="PANTHER" id="PTHR43744">
    <property type="entry name" value="ABC TRANSPORTER PERMEASE PROTEIN MG189-RELATED-RELATED"/>
    <property type="match status" value="1"/>
</dbReference>
<sequence length="282" mass="31951">MKNTNKYKAKKGIVEAIKLLFFLVITLIVFLPILVTIFAAFKTQFQIGSEFPLKPPTQFFWDNFKFVFEKGNVFTGLKNSLILVTVSVVINAILSTMIAYILSRFDFKLKKMYYLIFLMGMLVPGFVTEIARFGIISKVGIYDTLLAPIVIYIGTDLMQIYIYMQFMNQIPLSIDESAMIDGASYFTIYRKVIFPMVVPATATLGILKAVEVMNDMYIPYLYMPSEGKRTLTTMLMSFASQRSGAWPQLSAAVIIVMIPTVTLYIIFQKYIFDGIVAGAVKE</sequence>
<dbReference type="SUPFAM" id="SSF161098">
    <property type="entry name" value="MetI-like"/>
    <property type="match status" value="1"/>
</dbReference>
<evidence type="ECO:0000256" key="6">
    <source>
        <dbReference type="ARBA" id="ARBA00023136"/>
    </source>
</evidence>
<comment type="caution">
    <text evidence="9">The sequence shown here is derived from an EMBL/GenBank/DDBJ whole genome shotgun (WGS) entry which is preliminary data.</text>
</comment>
<reference evidence="9" key="1">
    <citation type="submission" date="2022-06" db="EMBL/GenBank/DDBJ databases">
        <title>Vallitalea longa sp. nov., an anaerobic bacterium isolated from marine sediment.</title>
        <authorList>
            <person name="Hirano S."/>
            <person name="Terahara T."/>
            <person name="Mori K."/>
            <person name="Hamada M."/>
            <person name="Matsumoto R."/>
            <person name="Kobayashi T."/>
        </authorList>
    </citation>
    <scope>NUCLEOTIDE SEQUENCE</scope>
    <source>
        <strain evidence="9">SH18-1</strain>
    </source>
</reference>
<dbReference type="AlphaFoldDB" id="A0A9W5YEI1"/>
<gene>
    <name evidence="9" type="ORF">SH1V18_33430</name>
</gene>
<evidence type="ECO:0000256" key="1">
    <source>
        <dbReference type="ARBA" id="ARBA00004651"/>
    </source>
</evidence>
<dbReference type="RefSeq" id="WP_281817398.1">
    <property type="nucleotide sequence ID" value="NZ_BRLB01000012.1"/>
</dbReference>
<feature type="transmembrane region" description="Helical" evidence="7">
    <location>
        <begin position="20"/>
        <end position="41"/>
    </location>
</feature>
<evidence type="ECO:0000256" key="5">
    <source>
        <dbReference type="ARBA" id="ARBA00022989"/>
    </source>
</evidence>
<name>A0A9W5YEI1_9FIRM</name>
<dbReference type="Proteomes" id="UP001144256">
    <property type="component" value="Unassembled WGS sequence"/>
</dbReference>
<evidence type="ECO:0000256" key="2">
    <source>
        <dbReference type="ARBA" id="ARBA00022448"/>
    </source>
</evidence>
<keyword evidence="10" id="KW-1185">Reference proteome</keyword>
<evidence type="ECO:0000313" key="9">
    <source>
        <dbReference type="EMBL" id="GKX30863.1"/>
    </source>
</evidence>
<dbReference type="Gene3D" id="1.10.3720.10">
    <property type="entry name" value="MetI-like"/>
    <property type="match status" value="1"/>
</dbReference>
<evidence type="ECO:0000313" key="10">
    <source>
        <dbReference type="Proteomes" id="UP001144256"/>
    </source>
</evidence>
<dbReference type="CDD" id="cd06261">
    <property type="entry name" value="TM_PBP2"/>
    <property type="match status" value="1"/>
</dbReference>
<evidence type="ECO:0000256" key="3">
    <source>
        <dbReference type="ARBA" id="ARBA00022475"/>
    </source>
</evidence>
<dbReference type="InterPro" id="IPR000515">
    <property type="entry name" value="MetI-like"/>
</dbReference>
<keyword evidence="4 7" id="KW-0812">Transmembrane</keyword>
<comment type="similarity">
    <text evidence="7">Belongs to the binding-protein-dependent transport system permease family.</text>
</comment>
<feature type="transmembrane region" description="Helical" evidence="7">
    <location>
        <begin position="245"/>
        <end position="267"/>
    </location>
</feature>
<feature type="domain" description="ABC transmembrane type-1" evidence="8">
    <location>
        <begin position="77"/>
        <end position="267"/>
    </location>
</feature>
<evidence type="ECO:0000256" key="4">
    <source>
        <dbReference type="ARBA" id="ARBA00022692"/>
    </source>
</evidence>
<dbReference type="PANTHER" id="PTHR43744:SF3">
    <property type="entry name" value="LACTOSE TRANSPORT SYSTEM PERMEASE PROTEIN LACG"/>
    <property type="match status" value="1"/>
</dbReference>
<feature type="transmembrane region" description="Helical" evidence="7">
    <location>
        <begin position="114"/>
        <end position="133"/>
    </location>
</feature>
<dbReference type="GO" id="GO:0005886">
    <property type="term" value="C:plasma membrane"/>
    <property type="evidence" value="ECO:0007669"/>
    <property type="project" value="UniProtKB-SubCell"/>
</dbReference>
<evidence type="ECO:0000256" key="7">
    <source>
        <dbReference type="RuleBase" id="RU363032"/>
    </source>
</evidence>
<feature type="transmembrane region" description="Helical" evidence="7">
    <location>
        <begin position="192"/>
        <end position="210"/>
    </location>
</feature>
<keyword evidence="3" id="KW-1003">Cell membrane</keyword>
<dbReference type="PROSITE" id="PS50928">
    <property type="entry name" value="ABC_TM1"/>
    <property type="match status" value="1"/>
</dbReference>
<feature type="transmembrane region" description="Helical" evidence="7">
    <location>
        <begin position="145"/>
        <end position="164"/>
    </location>
</feature>
<comment type="subcellular location">
    <subcellularLocation>
        <location evidence="1 7">Cell membrane</location>
        <topology evidence="1 7">Multi-pass membrane protein</topology>
    </subcellularLocation>
</comment>
<dbReference type="GO" id="GO:0055085">
    <property type="term" value="P:transmembrane transport"/>
    <property type="evidence" value="ECO:0007669"/>
    <property type="project" value="InterPro"/>
</dbReference>
<keyword evidence="6 7" id="KW-0472">Membrane</keyword>
<keyword evidence="2 7" id="KW-0813">Transport</keyword>
<organism evidence="9 10">
    <name type="scientific">Vallitalea longa</name>
    <dbReference type="NCBI Taxonomy" id="2936439"/>
    <lineage>
        <taxon>Bacteria</taxon>
        <taxon>Bacillati</taxon>
        <taxon>Bacillota</taxon>
        <taxon>Clostridia</taxon>
        <taxon>Lachnospirales</taxon>
        <taxon>Vallitaleaceae</taxon>
        <taxon>Vallitalea</taxon>
    </lineage>
</organism>
<feature type="transmembrane region" description="Helical" evidence="7">
    <location>
        <begin position="81"/>
        <end position="102"/>
    </location>
</feature>
<evidence type="ECO:0000259" key="8">
    <source>
        <dbReference type="PROSITE" id="PS50928"/>
    </source>
</evidence>
<proteinExistence type="inferred from homology"/>